<dbReference type="AlphaFoldDB" id="A0A420KAC8"/>
<reference evidence="2 3" key="1">
    <citation type="submission" date="2018-09" db="EMBL/GenBank/DDBJ databases">
        <title>Genome comparison of Alicycliphilus sp. BQ1, a polyurethanolytic bacterium, with its closest phylogenetic relatives Alicycliphilus denitrificans BC and K601, unable to attack polyurethane.</title>
        <authorList>
            <person name="Loza-Tavera H."/>
            <person name="Lozano L."/>
            <person name="Cevallos M."/>
            <person name="Maya-Lucas O."/>
            <person name="Garcia-Mena J."/>
            <person name="Hernandez J."/>
        </authorList>
    </citation>
    <scope>NUCLEOTIDE SEQUENCE [LARGE SCALE GENOMIC DNA]</scope>
    <source>
        <strain evidence="2 3">BQ1</strain>
    </source>
</reference>
<dbReference type="SUPFAM" id="SSF52833">
    <property type="entry name" value="Thioredoxin-like"/>
    <property type="match status" value="1"/>
</dbReference>
<organism evidence="2 3">
    <name type="scientific">Alicycliphilus denitrificans</name>
    <dbReference type="NCBI Taxonomy" id="179636"/>
    <lineage>
        <taxon>Bacteria</taxon>
        <taxon>Pseudomonadati</taxon>
        <taxon>Pseudomonadota</taxon>
        <taxon>Betaproteobacteria</taxon>
        <taxon>Burkholderiales</taxon>
        <taxon>Comamonadaceae</taxon>
        <taxon>Alicycliphilus</taxon>
    </lineage>
</organism>
<accession>A0A420KAC8</accession>
<gene>
    <name evidence="2" type="ORF">CE154_017365</name>
</gene>
<feature type="signal peptide" evidence="1">
    <location>
        <begin position="1"/>
        <end position="27"/>
    </location>
</feature>
<feature type="chain" id="PRO_5019034090" description="Thioredoxin domain-containing protein" evidence="1">
    <location>
        <begin position="28"/>
        <end position="158"/>
    </location>
</feature>
<keyword evidence="1" id="KW-0732">Signal</keyword>
<evidence type="ECO:0008006" key="4">
    <source>
        <dbReference type="Google" id="ProtNLM"/>
    </source>
</evidence>
<dbReference type="InterPro" id="IPR036249">
    <property type="entry name" value="Thioredoxin-like_sf"/>
</dbReference>
<evidence type="ECO:0000313" key="2">
    <source>
        <dbReference type="EMBL" id="RKJ95722.1"/>
    </source>
</evidence>
<name>A0A420KAC8_9BURK</name>
<protein>
    <recommendedName>
        <fullName evidence="4">Thioredoxin domain-containing protein</fullName>
    </recommendedName>
</protein>
<proteinExistence type="predicted"/>
<dbReference type="Gene3D" id="3.40.30.10">
    <property type="entry name" value="Glutaredoxin"/>
    <property type="match status" value="1"/>
</dbReference>
<evidence type="ECO:0000313" key="3">
    <source>
        <dbReference type="Proteomes" id="UP000216225"/>
    </source>
</evidence>
<dbReference type="Proteomes" id="UP000216225">
    <property type="component" value="Unassembled WGS sequence"/>
</dbReference>
<evidence type="ECO:0000256" key="1">
    <source>
        <dbReference type="SAM" id="SignalP"/>
    </source>
</evidence>
<dbReference type="EMBL" id="NKDB02000003">
    <property type="protein sequence ID" value="RKJ95722.1"/>
    <property type="molecule type" value="Genomic_DNA"/>
</dbReference>
<sequence>MGTPHRRQLLALAWLGLLAGRVAPSTAAGRTLPPSASLPDELARALAKGEPLVVMVSLHRCPWCEEVRNNYLAPMHASQGLPVVQVDMHGAQATRTPQGQGITHDALVRAWGVKVAPTVLFLGRGGREVADRLVGGSPDFYHAYLERRLEQARRTIAG</sequence>
<comment type="caution">
    <text evidence="2">The sequence shown here is derived from an EMBL/GenBank/DDBJ whole genome shotgun (WGS) entry which is preliminary data.</text>
</comment>